<evidence type="ECO:0000256" key="4">
    <source>
        <dbReference type="ARBA" id="ARBA00023140"/>
    </source>
</evidence>
<keyword evidence="4" id="KW-0576">Peroxisome</keyword>
<dbReference type="InterPro" id="IPR000873">
    <property type="entry name" value="AMP-dep_synth/lig_dom"/>
</dbReference>
<dbReference type="AlphaFoldDB" id="A0A7R8ZM04"/>
<evidence type="ECO:0000259" key="5">
    <source>
        <dbReference type="Pfam" id="PF00501"/>
    </source>
</evidence>
<reference evidence="7" key="1">
    <citation type="submission" date="2020-11" db="EMBL/GenBank/DDBJ databases">
        <authorList>
            <person name="Tran Van P."/>
        </authorList>
    </citation>
    <scope>NUCLEOTIDE SEQUENCE</scope>
</reference>
<dbReference type="Gene3D" id="3.30.300.30">
    <property type="match status" value="1"/>
</dbReference>
<comment type="subcellular location">
    <subcellularLocation>
        <location evidence="1">Peroxisome</location>
    </subcellularLocation>
</comment>
<dbReference type="PANTHER" id="PTHR24096">
    <property type="entry name" value="LONG-CHAIN-FATTY-ACID--COA LIGASE"/>
    <property type="match status" value="1"/>
</dbReference>
<dbReference type="InterPro" id="IPR020845">
    <property type="entry name" value="AMP-binding_CS"/>
</dbReference>
<evidence type="ECO:0000313" key="7">
    <source>
        <dbReference type="EMBL" id="CAD7225024.1"/>
    </source>
</evidence>
<dbReference type="Gene3D" id="3.40.50.12780">
    <property type="entry name" value="N-terminal domain of ligase-like"/>
    <property type="match status" value="1"/>
</dbReference>
<accession>A0A7R8ZM04</accession>
<keyword evidence="3" id="KW-0436">Ligase</keyword>
<name>A0A7R8ZM04_9CRUS</name>
<feature type="domain" description="AMP-binding enzyme C-terminal" evidence="6">
    <location>
        <begin position="448"/>
        <end position="525"/>
    </location>
</feature>
<gene>
    <name evidence="7" type="ORF">CTOB1V02_LOCUS2973</name>
</gene>
<comment type="similarity">
    <text evidence="2">Belongs to the ATP-dependent AMP-binding enzyme family.</text>
</comment>
<dbReference type="EMBL" id="OB660485">
    <property type="protein sequence ID" value="CAD7225024.1"/>
    <property type="molecule type" value="Genomic_DNA"/>
</dbReference>
<dbReference type="FunFam" id="3.30.300.30:FF:000007">
    <property type="entry name" value="4-coumarate--CoA ligase 2"/>
    <property type="match status" value="1"/>
</dbReference>
<proteinExistence type="inferred from homology"/>
<dbReference type="InterPro" id="IPR025110">
    <property type="entry name" value="AMP-bd_C"/>
</dbReference>
<dbReference type="GO" id="GO:0016405">
    <property type="term" value="F:CoA-ligase activity"/>
    <property type="evidence" value="ECO:0007669"/>
    <property type="project" value="TreeGrafter"/>
</dbReference>
<feature type="domain" description="AMP-dependent synthetase/ligase" evidence="5">
    <location>
        <begin position="39"/>
        <end position="397"/>
    </location>
</feature>
<dbReference type="PANTHER" id="PTHR24096:SF149">
    <property type="entry name" value="AMP-BINDING DOMAIN-CONTAINING PROTEIN-RELATED"/>
    <property type="match status" value="1"/>
</dbReference>
<dbReference type="PROSITE" id="PS00455">
    <property type="entry name" value="AMP_BINDING"/>
    <property type="match status" value="1"/>
</dbReference>
<protein>
    <submittedName>
        <fullName evidence="7">Uncharacterized protein</fullName>
    </submittedName>
</protein>
<dbReference type="OrthoDB" id="10253869at2759"/>
<evidence type="ECO:0000256" key="1">
    <source>
        <dbReference type="ARBA" id="ARBA00004275"/>
    </source>
</evidence>
<dbReference type="Pfam" id="PF00501">
    <property type="entry name" value="AMP-binding"/>
    <property type="match status" value="1"/>
</dbReference>
<evidence type="ECO:0000259" key="6">
    <source>
        <dbReference type="Pfam" id="PF13193"/>
    </source>
</evidence>
<dbReference type="Pfam" id="PF13193">
    <property type="entry name" value="AMP-binding_C"/>
    <property type="match status" value="1"/>
</dbReference>
<evidence type="ECO:0000256" key="3">
    <source>
        <dbReference type="ARBA" id="ARBA00022598"/>
    </source>
</evidence>
<dbReference type="GO" id="GO:0005777">
    <property type="term" value="C:peroxisome"/>
    <property type="evidence" value="ECO:0007669"/>
    <property type="project" value="UniProtKB-SubCell"/>
</dbReference>
<dbReference type="InterPro" id="IPR042099">
    <property type="entry name" value="ANL_N_sf"/>
</dbReference>
<evidence type="ECO:0000256" key="2">
    <source>
        <dbReference type="ARBA" id="ARBA00006432"/>
    </source>
</evidence>
<dbReference type="InterPro" id="IPR045851">
    <property type="entry name" value="AMP-bd_C_sf"/>
</dbReference>
<organism evidence="7">
    <name type="scientific">Cyprideis torosa</name>
    <dbReference type="NCBI Taxonomy" id="163714"/>
    <lineage>
        <taxon>Eukaryota</taxon>
        <taxon>Metazoa</taxon>
        <taxon>Ecdysozoa</taxon>
        <taxon>Arthropoda</taxon>
        <taxon>Crustacea</taxon>
        <taxon>Oligostraca</taxon>
        <taxon>Ostracoda</taxon>
        <taxon>Podocopa</taxon>
        <taxon>Podocopida</taxon>
        <taxon>Cytherocopina</taxon>
        <taxon>Cytheroidea</taxon>
        <taxon>Cytherideidae</taxon>
        <taxon>Cyprideis</taxon>
    </lineage>
</organism>
<dbReference type="SUPFAM" id="SSF56801">
    <property type="entry name" value="Acetyl-CoA synthetase-like"/>
    <property type="match status" value="1"/>
</dbReference>
<sequence length="538" mass="59294">MSSIPSSATISSEPVIHKYSIDIEVPKEKNLHQLVEKGCLKDPKKVIFTQIDGEEEESLTGEDLSEGSAELGKALRKRGLKKGDKVTICMENHLHFPIIMLATLRNGAIVHLVNPGSVEVDISQQLKAAKPRFVFYSSKVTYSIQEIAPNLTSVDAAFLMNTKQLGLLLEEGKADKGNPPLVGGDSDPAFLVYSSGTTGNPKGILLSHRSLIFSVTSYKRLINLEPNDILLNILSFSHLGSTGVILSSLSTGSRMVFKSWVMNFDLADYIQILGKYHVNVLPMSPYIGLFFLKHPKVVNKELGNVKTVILGSAPVSAEMMKNLMNALPQANIIEGYGQAEAPLMTHCTLKGVWKPGSCGKVAPFYESKIVNPSGSLAEPGEQGLVHVRGPQIMNGYLNPEENNGQMVDSDGWLNTGDLGYYDEDGFYFIVDRSKEIIKWKDKQISPVELEHILNKHPAVLDAVVVAKQDTEDGQVPVAFVVKMSSHQDLKEEELRKFVDDQVEDWKKLRGGVRFVDSIPKTVTGKPRRGVMREKLVSQ</sequence>